<gene>
    <name evidence="1" type="ORF">DA73_0244630</name>
</gene>
<organism evidence="1">
    <name type="scientific">Tolypothrix bouteillei VB521301</name>
    <dbReference type="NCBI Taxonomy" id="1479485"/>
    <lineage>
        <taxon>Bacteria</taxon>
        <taxon>Bacillati</taxon>
        <taxon>Cyanobacteriota</taxon>
        <taxon>Cyanophyceae</taxon>
        <taxon>Nostocales</taxon>
        <taxon>Tolypothrichaceae</taxon>
        <taxon>Tolypothrix</taxon>
    </lineage>
</organism>
<reference evidence="1" key="1">
    <citation type="journal article" date="2015" name="Genome Announc.">
        <title>Draft Genome Sequence of Tolypothrix boutellei Strain VB521301.</title>
        <authorList>
            <person name="Chandrababunaidu M.M."/>
            <person name="Singh D."/>
            <person name="Sen D."/>
            <person name="Bhan S."/>
            <person name="Das S."/>
            <person name="Gupta A."/>
            <person name="Adhikary S.P."/>
            <person name="Tripathy S."/>
        </authorList>
    </citation>
    <scope>NUCLEOTIDE SEQUENCE</scope>
    <source>
        <strain evidence="1">VB521301</strain>
    </source>
</reference>
<proteinExistence type="predicted"/>
<evidence type="ECO:0000313" key="1">
    <source>
        <dbReference type="EMBL" id="KIE06475.1"/>
    </source>
</evidence>
<sequence>MQKKFTSVHQYVLTVAILSSLGFSAVKVPDQFGSIAVVSIPLLAQTTVTKQDKKQLGNDENK</sequence>
<accession>A0A0C1R2K4</accession>
<comment type="caution">
    <text evidence="1">The sequence shown here is derived from an EMBL/GenBank/DDBJ whole genome shotgun (WGS) entry which is preliminary data.</text>
</comment>
<name>A0A0C1R2K4_9CYAN</name>
<dbReference type="EMBL" id="JHEG02000063">
    <property type="protein sequence ID" value="KIE06475.1"/>
    <property type="molecule type" value="Genomic_DNA"/>
</dbReference>
<dbReference type="AlphaFoldDB" id="A0A0C1R2K4"/>
<protein>
    <submittedName>
        <fullName evidence="1">Uncharacterized protein</fullName>
    </submittedName>
</protein>